<dbReference type="SUPFAM" id="SSF51569">
    <property type="entry name" value="Aldolase"/>
    <property type="match status" value="1"/>
</dbReference>
<dbReference type="EMBL" id="BAABIC010000016">
    <property type="protein sequence ID" value="GAA4701763.1"/>
    <property type="molecule type" value="Genomic_DNA"/>
</dbReference>
<dbReference type="CDD" id="cd00452">
    <property type="entry name" value="KDPG_aldolase"/>
    <property type="match status" value="1"/>
</dbReference>
<dbReference type="PROSITE" id="PS00159">
    <property type="entry name" value="ALDOLASE_KDPG_KHG_1"/>
    <property type="match status" value="1"/>
</dbReference>
<dbReference type="Gene3D" id="3.20.20.70">
    <property type="entry name" value="Aldolase class I"/>
    <property type="match status" value="1"/>
</dbReference>
<dbReference type="InterPro" id="IPR000887">
    <property type="entry name" value="Aldlse_KDPG_KHG"/>
</dbReference>
<dbReference type="RefSeq" id="WP_345382795.1">
    <property type="nucleotide sequence ID" value="NZ_BAABIC010000016.1"/>
</dbReference>
<keyword evidence="6" id="KW-0456">Lyase</keyword>
<evidence type="ECO:0000256" key="7">
    <source>
        <dbReference type="ARBA" id="ARBA00023270"/>
    </source>
</evidence>
<dbReference type="EC" id="4.1.2.14" evidence="5"/>
<accession>A0ABP8X8J9</accession>
<reference evidence="10" key="1">
    <citation type="journal article" date="2019" name="Int. J. Syst. Evol. Microbiol.">
        <title>The Global Catalogue of Microorganisms (GCM) 10K type strain sequencing project: providing services to taxonomists for standard genome sequencing and annotation.</title>
        <authorList>
            <consortium name="The Broad Institute Genomics Platform"/>
            <consortium name="The Broad Institute Genome Sequencing Center for Infectious Disease"/>
            <person name="Wu L."/>
            <person name="Ma J."/>
        </authorList>
    </citation>
    <scope>NUCLEOTIDE SEQUENCE [LARGE SCALE GENOMIC DNA]</scope>
    <source>
        <strain evidence="10">JCM 18055</strain>
    </source>
</reference>
<keyword evidence="10" id="KW-1185">Reference proteome</keyword>
<keyword evidence="8" id="KW-0119">Carbohydrate metabolism</keyword>
<comment type="catalytic activity">
    <reaction evidence="1">
        <text>2-dehydro-3-deoxy-6-phospho-D-gluconate = D-glyceraldehyde 3-phosphate + pyruvate</text>
        <dbReference type="Rhea" id="RHEA:17089"/>
        <dbReference type="ChEBI" id="CHEBI:15361"/>
        <dbReference type="ChEBI" id="CHEBI:57569"/>
        <dbReference type="ChEBI" id="CHEBI:59776"/>
        <dbReference type="EC" id="4.1.2.14"/>
    </reaction>
</comment>
<evidence type="ECO:0000256" key="4">
    <source>
        <dbReference type="ARBA" id="ARBA00011233"/>
    </source>
</evidence>
<keyword evidence="7" id="KW-0704">Schiff base</keyword>
<proteinExistence type="inferred from homology"/>
<evidence type="ECO:0000313" key="9">
    <source>
        <dbReference type="EMBL" id="GAA4701763.1"/>
    </source>
</evidence>
<evidence type="ECO:0000256" key="8">
    <source>
        <dbReference type="ARBA" id="ARBA00023277"/>
    </source>
</evidence>
<evidence type="ECO:0000256" key="6">
    <source>
        <dbReference type="ARBA" id="ARBA00023239"/>
    </source>
</evidence>
<comment type="pathway">
    <text evidence="2">Carbohydrate acid metabolism; 2-dehydro-3-deoxy-D-gluconate degradation; D-glyceraldehyde 3-phosphate and pyruvate from 2-dehydro-3-deoxy-D-gluconate: step 2/2.</text>
</comment>
<dbReference type="InterPro" id="IPR031338">
    <property type="entry name" value="KDPG/KHG_AS_2"/>
</dbReference>
<dbReference type="PANTHER" id="PTHR30246">
    <property type="entry name" value="2-KETO-3-DEOXY-6-PHOSPHOGLUCONATE ALDOLASE"/>
    <property type="match status" value="1"/>
</dbReference>
<evidence type="ECO:0000256" key="5">
    <source>
        <dbReference type="ARBA" id="ARBA00013063"/>
    </source>
</evidence>
<sequence length="217" mass="22280">MNTRTTTTPEVVSPLDLAPVLPVVVIPDAELAVPLARALLAGGLRAIEITLRSTAALEACRRITAEVPGMTVGVGTVRAPAHVTEARDAGAQFLVSPGATPGLLDALEDSCLPFLPGTATISEMLAVAERGITEMKLFPAEVVGGTALLRAVHGPLPDLRFCPTGGITPRTAATYLTQPNVGCVGGSWLTPADALNRRDWDGISTLAAAASSLRTAA</sequence>
<dbReference type="Proteomes" id="UP001500325">
    <property type="component" value="Unassembled WGS sequence"/>
</dbReference>
<comment type="similarity">
    <text evidence="3">Belongs to the KHG/KDPG aldolase family.</text>
</comment>
<dbReference type="PANTHER" id="PTHR30246:SF1">
    <property type="entry name" value="2-DEHYDRO-3-DEOXY-6-PHOSPHOGALACTONATE ALDOLASE-RELATED"/>
    <property type="match status" value="1"/>
</dbReference>
<evidence type="ECO:0000256" key="2">
    <source>
        <dbReference type="ARBA" id="ARBA00004736"/>
    </source>
</evidence>
<comment type="subunit">
    <text evidence="4">Homotrimer.</text>
</comment>
<dbReference type="InterPro" id="IPR031337">
    <property type="entry name" value="KDPG/KHG_AS_1"/>
</dbReference>
<evidence type="ECO:0000256" key="1">
    <source>
        <dbReference type="ARBA" id="ARBA00000654"/>
    </source>
</evidence>
<evidence type="ECO:0000256" key="3">
    <source>
        <dbReference type="ARBA" id="ARBA00006906"/>
    </source>
</evidence>
<comment type="caution">
    <text evidence="9">The sequence shown here is derived from an EMBL/GenBank/DDBJ whole genome shotgun (WGS) entry which is preliminary data.</text>
</comment>
<dbReference type="Pfam" id="PF01081">
    <property type="entry name" value="Aldolase"/>
    <property type="match status" value="1"/>
</dbReference>
<name>A0ABP8X8J9_9PSEU</name>
<evidence type="ECO:0000313" key="10">
    <source>
        <dbReference type="Proteomes" id="UP001500325"/>
    </source>
</evidence>
<dbReference type="NCBIfam" id="TIGR01182">
    <property type="entry name" value="eda"/>
    <property type="match status" value="1"/>
</dbReference>
<dbReference type="PROSITE" id="PS00160">
    <property type="entry name" value="ALDOLASE_KDPG_KHG_2"/>
    <property type="match status" value="1"/>
</dbReference>
<dbReference type="InterPro" id="IPR013785">
    <property type="entry name" value="Aldolase_TIM"/>
</dbReference>
<organism evidence="9 10">
    <name type="scientific">Pseudonocardia yuanmonensis</name>
    <dbReference type="NCBI Taxonomy" id="1095914"/>
    <lineage>
        <taxon>Bacteria</taxon>
        <taxon>Bacillati</taxon>
        <taxon>Actinomycetota</taxon>
        <taxon>Actinomycetes</taxon>
        <taxon>Pseudonocardiales</taxon>
        <taxon>Pseudonocardiaceae</taxon>
        <taxon>Pseudonocardia</taxon>
    </lineage>
</organism>
<protein>
    <recommendedName>
        <fullName evidence="5">2-dehydro-3-deoxy-phosphogluconate aldolase</fullName>
        <ecNumber evidence="5">4.1.2.14</ecNumber>
    </recommendedName>
</protein>
<gene>
    <name evidence="9" type="primary">eda</name>
    <name evidence="9" type="ORF">GCM10023215_45950</name>
</gene>
<dbReference type="NCBIfam" id="NF004325">
    <property type="entry name" value="PRK05718.1"/>
    <property type="match status" value="1"/>
</dbReference>